<dbReference type="Gene3D" id="1.10.287.1260">
    <property type="match status" value="1"/>
</dbReference>
<proteinExistence type="inferred from homology"/>
<dbReference type="Pfam" id="PF00924">
    <property type="entry name" value="MS_channel_2nd"/>
    <property type="match status" value="1"/>
</dbReference>
<dbReference type="RefSeq" id="WP_033512551.1">
    <property type="nucleotide sequence ID" value="NZ_JDUO01000005.1"/>
</dbReference>
<dbReference type="InterPro" id="IPR010920">
    <property type="entry name" value="LSM_dom_sf"/>
</dbReference>
<keyword evidence="3 6" id="KW-0812">Transmembrane</keyword>
<name>A0A087C4T4_9BIFI</name>
<dbReference type="AlphaFoldDB" id="A0A087C4T4"/>
<evidence type="ECO:0000256" key="6">
    <source>
        <dbReference type="SAM" id="Phobius"/>
    </source>
</evidence>
<accession>A0A087C4T4</accession>
<reference evidence="8 9" key="1">
    <citation type="submission" date="2014-03" db="EMBL/GenBank/DDBJ databases">
        <title>Genomics of Bifidobacteria.</title>
        <authorList>
            <person name="Ventura M."/>
            <person name="Milani C."/>
            <person name="Lugli G.A."/>
        </authorList>
    </citation>
    <scope>NUCLEOTIDE SEQUENCE [LARGE SCALE GENOMIC DNA]</scope>
    <source>
        <strain evidence="8 9">DSM 21395</strain>
    </source>
</reference>
<comment type="subcellular location">
    <subcellularLocation>
        <location evidence="1">Membrane</location>
        <topology evidence="1">Multi-pass membrane protein</topology>
    </subcellularLocation>
</comment>
<dbReference type="GO" id="GO:0016020">
    <property type="term" value="C:membrane"/>
    <property type="evidence" value="ECO:0007669"/>
    <property type="project" value="UniProtKB-SubCell"/>
</dbReference>
<dbReference type="InterPro" id="IPR011014">
    <property type="entry name" value="MscS_channel_TM-2"/>
</dbReference>
<evidence type="ECO:0000256" key="2">
    <source>
        <dbReference type="ARBA" id="ARBA00008017"/>
    </source>
</evidence>
<feature type="transmembrane region" description="Helical" evidence="6">
    <location>
        <begin position="74"/>
        <end position="94"/>
    </location>
</feature>
<evidence type="ECO:0000313" key="8">
    <source>
        <dbReference type="EMBL" id="KFI78284.1"/>
    </source>
</evidence>
<sequence>MMIVWQWAQSHADRILLLVAVVVIAAVLSKVVGRVLRRILDQSQIPSASIFVNLALATIWFFAVTFLLQPVFGINPTTLITALGVGGLALSLGFKDTIANIVGGFGLMIGKVIVPGDTITISGVTGTVVDITWRQTVVHERGGNELVIPNSLLNTSSLQRITPLSESCVLVPFTAKAQSDPADVSRRIAAAVIAATGDLALPAPVPAVRFTGFSPYGLEGNVVLFAKPDIARTTVNDAVVRALAHADFIEQRAAVGQ</sequence>
<dbReference type="OrthoDB" id="9775207at2"/>
<feature type="domain" description="Mechanosensitive ion channel MscS" evidence="7">
    <location>
        <begin position="96"/>
        <end position="157"/>
    </location>
</feature>
<evidence type="ECO:0000256" key="1">
    <source>
        <dbReference type="ARBA" id="ARBA00004141"/>
    </source>
</evidence>
<dbReference type="Gene3D" id="2.30.30.60">
    <property type="match status" value="1"/>
</dbReference>
<organism evidence="8 9">
    <name type="scientific">Bifidobacterium mongoliense DSM 21395</name>
    <dbReference type="NCBI Taxonomy" id="1437603"/>
    <lineage>
        <taxon>Bacteria</taxon>
        <taxon>Bacillati</taxon>
        <taxon>Actinomycetota</taxon>
        <taxon>Actinomycetes</taxon>
        <taxon>Bifidobacteriales</taxon>
        <taxon>Bifidobacteriaceae</taxon>
        <taxon>Bifidobacterium</taxon>
    </lineage>
</organism>
<comment type="similarity">
    <text evidence="2">Belongs to the MscS (TC 1.A.23) family.</text>
</comment>
<dbReference type="EMBL" id="JGZE01000004">
    <property type="protein sequence ID" value="KFI78284.1"/>
    <property type="molecule type" value="Genomic_DNA"/>
</dbReference>
<feature type="transmembrane region" description="Helical" evidence="6">
    <location>
        <begin position="48"/>
        <end position="68"/>
    </location>
</feature>
<dbReference type="eggNOG" id="COG0668">
    <property type="taxonomic scope" value="Bacteria"/>
</dbReference>
<gene>
    <name evidence="8" type="ORF">BMON_1549</name>
</gene>
<protein>
    <submittedName>
        <fullName evidence="8">Small-conductance mechanosensitive channel</fullName>
    </submittedName>
</protein>
<feature type="transmembrane region" description="Helical" evidence="6">
    <location>
        <begin position="15"/>
        <end position="36"/>
    </location>
</feature>
<comment type="caution">
    <text evidence="8">The sequence shown here is derived from an EMBL/GenBank/DDBJ whole genome shotgun (WGS) entry which is preliminary data.</text>
</comment>
<keyword evidence="5 6" id="KW-0472">Membrane</keyword>
<dbReference type="SUPFAM" id="SSF50182">
    <property type="entry name" value="Sm-like ribonucleoproteins"/>
    <property type="match status" value="1"/>
</dbReference>
<dbReference type="PANTHER" id="PTHR30221">
    <property type="entry name" value="SMALL-CONDUCTANCE MECHANOSENSITIVE CHANNEL"/>
    <property type="match status" value="1"/>
</dbReference>
<dbReference type="GO" id="GO:0008381">
    <property type="term" value="F:mechanosensitive monoatomic ion channel activity"/>
    <property type="evidence" value="ECO:0007669"/>
    <property type="project" value="InterPro"/>
</dbReference>
<dbReference type="InterPro" id="IPR023408">
    <property type="entry name" value="MscS_beta-dom_sf"/>
</dbReference>
<dbReference type="PANTHER" id="PTHR30221:SF1">
    <property type="entry name" value="SMALL-CONDUCTANCE MECHANOSENSITIVE CHANNEL"/>
    <property type="match status" value="1"/>
</dbReference>
<dbReference type="STRING" id="1437603.GCA_000771525_01491"/>
<evidence type="ECO:0000256" key="3">
    <source>
        <dbReference type="ARBA" id="ARBA00022692"/>
    </source>
</evidence>
<dbReference type="GeneID" id="93094532"/>
<dbReference type="InterPro" id="IPR045275">
    <property type="entry name" value="MscS_archaea/bacteria_type"/>
</dbReference>
<evidence type="ECO:0000259" key="7">
    <source>
        <dbReference type="Pfam" id="PF00924"/>
    </source>
</evidence>
<evidence type="ECO:0000256" key="4">
    <source>
        <dbReference type="ARBA" id="ARBA00022989"/>
    </source>
</evidence>
<dbReference type="Proteomes" id="UP000029082">
    <property type="component" value="Unassembled WGS sequence"/>
</dbReference>
<dbReference type="InterPro" id="IPR006685">
    <property type="entry name" value="MscS_channel_2nd"/>
</dbReference>
<keyword evidence="9" id="KW-1185">Reference proteome</keyword>
<evidence type="ECO:0000313" key="9">
    <source>
        <dbReference type="Proteomes" id="UP000029082"/>
    </source>
</evidence>
<evidence type="ECO:0000256" key="5">
    <source>
        <dbReference type="ARBA" id="ARBA00023136"/>
    </source>
</evidence>
<keyword evidence="4 6" id="KW-1133">Transmembrane helix</keyword>
<dbReference type="SUPFAM" id="SSF82861">
    <property type="entry name" value="Mechanosensitive channel protein MscS (YggB), transmembrane region"/>
    <property type="match status" value="1"/>
</dbReference>